<evidence type="ECO:0000256" key="1">
    <source>
        <dbReference type="ARBA" id="ARBA00022553"/>
    </source>
</evidence>
<keyword evidence="6" id="KW-0479">Metal-binding</keyword>
<dbReference type="InterPro" id="IPR025200">
    <property type="entry name" value="PPK_C_dom2"/>
</dbReference>
<evidence type="ECO:0000259" key="11">
    <source>
        <dbReference type="Pfam" id="PF17941"/>
    </source>
</evidence>
<dbReference type="NCBIfam" id="NF003917">
    <property type="entry name" value="PRK05443.1-1"/>
    <property type="match status" value="1"/>
</dbReference>
<accession>A0A5N4WTS9</accession>
<dbReference type="Proteomes" id="UP000325788">
    <property type="component" value="Unassembled WGS sequence"/>
</dbReference>
<gene>
    <name evidence="12" type="primary">ppk1</name>
    <name evidence="6" type="synonym">ppk</name>
    <name evidence="12" type="ORF">F4W09_01140</name>
</gene>
<feature type="binding site" evidence="6">
    <location>
        <position position="477"/>
    </location>
    <ligand>
        <name>ATP</name>
        <dbReference type="ChEBI" id="CHEBI:30616"/>
    </ligand>
</feature>
<evidence type="ECO:0000259" key="8">
    <source>
        <dbReference type="Pfam" id="PF02503"/>
    </source>
</evidence>
<evidence type="ECO:0000259" key="9">
    <source>
        <dbReference type="Pfam" id="PF13089"/>
    </source>
</evidence>
<dbReference type="SUPFAM" id="SSF56024">
    <property type="entry name" value="Phospholipase D/nuclease"/>
    <property type="match status" value="2"/>
</dbReference>
<feature type="domain" description="Polyphosphate kinase N-terminal" evidence="9">
    <location>
        <begin position="20"/>
        <end position="125"/>
    </location>
</feature>
<dbReference type="InterPro" id="IPR024953">
    <property type="entry name" value="PP_kinase_middle"/>
</dbReference>
<dbReference type="CDD" id="cd09165">
    <property type="entry name" value="PLDc_PaPPK1_C1_like"/>
    <property type="match status" value="1"/>
</dbReference>
<dbReference type="GO" id="GO:0006799">
    <property type="term" value="P:polyphosphate biosynthetic process"/>
    <property type="evidence" value="ECO:0007669"/>
    <property type="project" value="UniProtKB-UniRule"/>
</dbReference>
<dbReference type="NCBIfam" id="TIGR03705">
    <property type="entry name" value="poly_P_kin"/>
    <property type="match status" value="1"/>
</dbReference>
<feature type="domain" description="Polyphosphate kinase C-terminal" evidence="10">
    <location>
        <begin position="512"/>
        <end position="685"/>
    </location>
</feature>
<dbReference type="GO" id="GO:0046872">
    <property type="term" value="F:metal ion binding"/>
    <property type="evidence" value="ECO:0007669"/>
    <property type="project" value="UniProtKB-KW"/>
</dbReference>
<dbReference type="InterPro" id="IPR025198">
    <property type="entry name" value="PPK_N_dom"/>
</dbReference>
<comment type="catalytic activity">
    <reaction evidence="6 7">
        <text>[phosphate](n) + ATP = [phosphate](n+1) + ADP</text>
        <dbReference type="Rhea" id="RHEA:19573"/>
        <dbReference type="Rhea" id="RHEA-COMP:9859"/>
        <dbReference type="Rhea" id="RHEA-COMP:14280"/>
        <dbReference type="ChEBI" id="CHEBI:16838"/>
        <dbReference type="ChEBI" id="CHEBI:30616"/>
        <dbReference type="ChEBI" id="CHEBI:456216"/>
        <dbReference type="EC" id="2.7.4.1"/>
    </reaction>
</comment>
<dbReference type="Pfam" id="PF02503">
    <property type="entry name" value="PP_kinase"/>
    <property type="match status" value="1"/>
</dbReference>
<keyword evidence="2 6" id="KW-0808">Transferase</keyword>
<dbReference type="EMBL" id="VXLD01000001">
    <property type="protein sequence ID" value="KAB1859758.1"/>
    <property type="molecule type" value="Genomic_DNA"/>
</dbReference>
<dbReference type="NCBIfam" id="NF003918">
    <property type="entry name" value="PRK05443.1-2"/>
    <property type="match status" value="1"/>
</dbReference>
<dbReference type="InterPro" id="IPR036830">
    <property type="entry name" value="PP_kinase_middle_dom_sf"/>
</dbReference>
<reference evidence="12 13" key="1">
    <citation type="submission" date="2019-09" db="EMBL/GenBank/DDBJ databases">
        <title>Draft genome sequence of Acinetobacter tandoii W4-4-4 isolated from environmental water sample.</title>
        <authorList>
            <person name="Wee S.K."/>
            <person name="Yan B."/>
            <person name="Mustaffa S.B."/>
            <person name="Yap E.P.H."/>
        </authorList>
    </citation>
    <scope>NUCLEOTIDE SEQUENCE [LARGE SCALE GENOMIC DNA]</scope>
    <source>
        <strain evidence="12 13">W4-4-4</strain>
    </source>
</reference>
<evidence type="ECO:0000256" key="7">
    <source>
        <dbReference type="RuleBase" id="RU003800"/>
    </source>
</evidence>
<dbReference type="NCBIfam" id="NF003921">
    <property type="entry name" value="PRK05443.2-2"/>
    <property type="match status" value="1"/>
</dbReference>
<dbReference type="PANTHER" id="PTHR30218">
    <property type="entry name" value="POLYPHOSPHATE KINASE"/>
    <property type="match status" value="1"/>
</dbReference>
<dbReference type="Gene3D" id="1.20.58.310">
    <property type="entry name" value="Polyphosphate kinase N-terminal domain"/>
    <property type="match status" value="1"/>
</dbReference>
<protein>
    <recommendedName>
        <fullName evidence="6 7">Polyphosphate kinase</fullName>
        <ecNumber evidence="6 7">2.7.4.1</ecNumber>
    </recommendedName>
    <alternativeName>
        <fullName evidence="6">ATP-polyphosphate phosphotransferase</fullName>
    </alternativeName>
    <alternativeName>
        <fullName evidence="6">Polyphosphoric acid kinase</fullName>
    </alternativeName>
</protein>
<evidence type="ECO:0000313" key="13">
    <source>
        <dbReference type="Proteomes" id="UP000325788"/>
    </source>
</evidence>
<dbReference type="SUPFAM" id="SSF143724">
    <property type="entry name" value="PHP14-like"/>
    <property type="match status" value="1"/>
</dbReference>
<comment type="cofactor">
    <cofactor evidence="6">
        <name>Mg(2+)</name>
        <dbReference type="ChEBI" id="CHEBI:18420"/>
    </cofactor>
</comment>
<dbReference type="HAMAP" id="MF_00347">
    <property type="entry name" value="Polyphosphate_kinase"/>
    <property type="match status" value="1"/>
</dbReference>
<keyword evidence="5 6" id="KW-0067">ATP-binding</keyword>
<dbReference type="EC" id="2.7.4.1" evidence="6 7"/>
<organism evidence="12 13">
    <name type="scientific">Acinetobacter tandoii</name>
    <dbReference type="NCBI Taxonomy" id="202954"/>
    <lineage>
        <taxon>Bacteria</taxon>
        <taxon>Pseudomonadati</taxon>
        <taxon>Pseudomonadota</taxon>
        <taxon>Gammaproteobacteria</taxon>
        <taxon>Moraxellales</taxon>
        <taxon>Moraxellaceae</taxon>
        <taxon>Acinetobacter</taxon>
    </lineage>
</organism>
<evidence type="ECO:0000256" key="4">
    <source>
        <dbReference type="ARBA" id="ARBA00022777"/>
    </source>
</evidence>
<dbReference type="GO" id="GO:0009358">
    <property type="term" value="C:polyphosphate kinase complex"/>
    <property type="evidence" value="ECO:0007669"/>
    <property type="project" value="InterPro"/>
</dbReference>
<dbReference type="GO" id="GO:0005524">
    <property type="term" value="F:ATP binding"/>
    <property type="evidence" value="ECO:0007669"/>
    <property type="project" value="UniProtKB-KW"/>
</dbReference>
<dbReference type="SUPFAM" id="SSF140356">
    <property type="entry name" value="PPK N-terminal domain-like"/>
    <property type="match status" value="1"/>
</dbReference>
<dbReference type="InterPro" id="IPR041108">
    <property type="entry name" value="PP_kinase_C_1"/>
</dbReference>
<feature type="binding site" evidence="6">
    <location>
        <position position="58"/>
    </location>
    <ligand>
        <name>ATP</name>
        <dbReference type="ChEBI" id="CHEBI:30616"/>
    </ligand>
</feature>
<feature type="active site" description="Phosphohistidine intermediate" evidence="6">
    <location>
        <position position="444"/>
    </location>
</feature>
<dbReference type="Gene3D" id="3.30.870.10">
    <property type="entry name" value="Endonuclease Chain A"/>
    <property type="match status" value="2"/>
</dbReference>
<evidence type="ECO:0000256" key="3">
    <source>
        <dbReference type="ARBA" id="ARBA00022741"/>
    </source>
</evidence>
<comment type="PTM">
    <text evidence="6 7">An intermediate of this reaction is the autophosphorylated ppk in which a phosphate is covalently linked to a histidine residue through a N-P bond.</text>
</comment>
<keyword evidence="4 6" id="KW-0418">Kinase</keyword>
<comment type="similarity">
    <text evidence="6 7">Belongs to the polyphosphate kinase 1 (PPK1) family.</text>
</comment>
<feature type="binding site" evidence="6">
    <location>
        <position position="573"/>
    </location>
    <ligand>
        <name>ATP</name>
        <dbReference type="ChEBI" id="CHEBI:30616"/>
    </ligand>
</feature>
<feature type="domain" description="Polyphosphate kinase C-terminal" evidence="11">
    <location>
        <begin position="340"/>
        <end position="504"/>
    </location>
</feature>
<dbReference type="InterPro" id="IPR003414">
    <property type="entry name" value="PP_kinase"/>
</dbReference>
<dbReference type="AlphaFoldDB" id="A0A5N4WTS9"/>
<keyword evidence="6" id="KW-0460">Magnesium</keyword>
<dbReference type="RefSeq" id="WP_151503747.1">
    <property type="nucleotide sequence ID" value="NZ_VXLD01000001.1"/>
</dbReference>
<dbReference type="InterPro" id="IPR036832">
    <property type="entry name" value="PPK_N_dom_sf"/>
</dbReference>
<proteinExistence type="inferred from homology"/>
<evidence type="ECO:0000256" key="6">
    <source>
        <dbReference type="HAMAP-Rule" id="MF_00347"/>
    </source>
</evidence>
<comment type="caution">
    <text evidence="12">The sequence shown here is derived from an EMBL/GenBank/DDBJ whole genome shotgun (WGS) entry which is preliminary data.</text>
</comment>
<dbReference type="PIRSF" id="PIRSF015589">
    <property type="entry name" value="PP_kinase"/>
    <property type="match status" value="1"/>
</dbReference>
<evidence type="ECO:0000256" key="2">
    <source>
        <dbReference type="ARBA" id="ARBA00022679"/>
    </source>
</evidence>
<keyword evidence="1 6" id="KW-0597">Phosphoprotein</keyword>
<comment type="function">
    <text evidence="6 7">Catalyzes the reversible transfer of the terminal phosphate of ATP to form a long-chain polyphosphate (polyP).</text>
</comment>
<feature type="binding site" evidence="6">
    <location>
        <position position="414"/>
    </location>
    <ligand>
        <name>Mg(2+)</name>
        <dbReference type="ChEBI" id="CHEBI:18420"/>
    </ligand>
</feature>
<feature type="binding site" evidence="6">
    <location>
        <position position="601"/>
    </location>
    <ligand>
        <name>ATP</name>
        <dbReference type="ChEBI" id="CHEBI:30616"/>
    </ligand>
</feature>
<dbReference type="CDD" id="cd09168">
    <property type="entry name" value="PLDc_PaPPK1_C2_like"/>
    <property type="match status" value="1"/>
</dbReference>
<sequence length="693" mass="78805">MNTAAQTPLEPVEYTYNDRFINRELSILDFHLRVLEQAVDPLHPLLERMNFLLIFSRNLDEFFEIRVAGMLEQLDLGNESHTPDGLTPKQVLEQISQTTHAAIERQYRILNEEILAKLREEDICFLRRGELTPAQSSWVKKYFQEQVAPVLTPISLDPAHPFPRLVNKSLNFIVTLEGKDAFGRQIDLAVVPAPRSLPRVVRLPDELTGGKEHHVMLSAIIHEHVSDLFPGMTATGCYQFRVTRNADLALNEDVEDLAKALKGELNSRRFGRAVRLEVTENCPKHIYDYLLDEFDLDEEQLYKVDGPVNLARLLSNFKRPHLRYDSHTPVIPKVLKKAENIFSAMQKQDILLHHPFESFAPVINFLREAARDPQVLAIKQTLYRSGADSEIVQVLAEAARNGKEVTAVIELRARFDEESNIAVANVLQEAGAVVVYGIVGYKTHAKMILVVRRENNKLVRYVHLGTGNYHAGNARIYTDYGLLTTDKELCEDVHRIFQELTGMGKMAKLKKLLHAPFTLHAQLINFIDDEIANAKAGKPAQIIVKVNALTEVQLINKLYEASQAGVQIDLIIRSICCLRPGLPGLSENIRVRSIVGRFLEHTRVYYFSNNGNPHVYCSSADWMDRNLFNRVEACFPIEDPALKKRIYQQGLLNYLKDNQQAWLLKGDGSWVRAQVAEGEEPHNAQRTLLEIIK</sequence>
<dbReference type="Pfam" id="PF13090">
    <property type="entry name" value="PP_kinase_C"/>
    <property type="match status" value="1"/>
</dbReference>
<evidence type="ECO:0000256" key="5">
    <source>
        <dbReference type="ARBA" id="ARBA00022840"/>
    </source>
</evidence>
<evidence type="ECO:0000313" key="12">
    <source>
        <dbReference type="EMBL" id="KAB1859758.1"/>
    </source>
</evidence>
<dbReference type="Gene3D" id="3.30.1840.10">
    <property type="entry name" value="Polyphosphate kinase middle domain"/>
    <property type="match status" value="1"/>
</dbReference>
<feature type="binding site" evidence="6">
    <location>
        <position position="384"/>
    </location>
    <ligand>
        <name>Mg(2+)</name>
        <dbReference type="ChEBI" id="CHEBI:18420"/>
    </ligand>
</feature>
<dbReference type="GO" id="GO:0008976">
    <property type="term" value="F:polyphosphate kinase activity"/>
    <property type="evidence" value="ECO:0007669"/>
    <property type="project" value="UniProtKB-UniRule"/>
</dbReference>
<feature type="domain" description="Polyphosphate kinase middle" evidence="8">
    <location>
        <begin position="135"/>
        <end position="314"/>
    </location>
</feature>
<name>A0A5N4WTS9_9GAMM</name>
<dbReference type="Pfam" id="PF13089">
    <property type="entry name" value="PP_kinase_N"/>
    <property type="match status" value="1"/>
</dbReference>
<evidence type="ECO:0000259" key="10">
    <source>
        <dbReference type="Pfam" id="PF13090"/>
    </source>
</evidence>
<dbReference type="Pfam" id="PF17941">
    <property type="entry name" value="PP_kinase_C_1"/>
    <property type="match status" value="1"/>
</dbReference>
<keyword evidence="3 6" id="KW-0547">Nucleotide-binding</keyword>
<dbReference type="PANTHER" id="PTHR30218:SF0">
    <property type="entry name" value="POLYPHOSPHATE KINASE"/>
    <property type="match status" value="1"/>
</dbReference>